<dbReference type="EMBL" id="QSBI01000030">
    <property type="protein sequence ID" value="RGX07101.1"/>
    <property type="molecule type" value="Genomic_DNA"/>
</dbReference>
<dbReference type="EMBL" id="VWLB01000013">
    <property type="protein sequence ID" value="KAA3929059.1"/>
    <property type="molecule type" value="Genomic_DNA"/>
</dbReference>
<dbReference type="Proteomes" id="UP000318823">
    <property type="component" value="Chromosome"/>
</dbReference>
<dbReference type="EMBL" id="VWFC01000007">
    <property type="protein sequence ID" value="KAB1327929.1"/>
    <property type="molecule type" value="Genomic_DNA"/>
</dbReference>
<evidence type="ECO:0000313" key="8">
    <source>
        <dbReference type="EMBL" id="KAA3929059.1"/>
    </source>
</evidence>
<dbReference type="Proteomes" id="UP000424805">
    <property type="component" value="Unassembled WGS sequence"/>
</dbReference>
<dbReference type="InterPro" id="IPR036890">
    <property type="entry name" value="HATPase_C_sf"/>
</dbReference>
<dbReference type="EMBL" id="JAQNWR010000004">
    <property type="protein sequence ID" value="MDC2407686.1"/>
    <property type="molecule type" value="Genomic_DNA"/>
</dbReference>
<dbReference type="InterPro" id="IPR009057">
    <property type="entry name" value="Homeodomain-like_sf"/>
</dbReference>
<evidence type="ECO:0000313" key="25">
    <source>
        <dbReference type="Proteomes" id="UP000435985"/>
    </source>
</evidence>
<dbReference type="EMBL" id="VWFO01000023">
    <property type="protein sequence ID" value="KAA4662893.1"/>
    <property type="molecule type" value="Genomic_DNA"/>
</dbReference>
<name>A0A1Y4PTX6_BACOV</name>
<dbReference type="EMBL" id="CP041395">
    <property type="protein sequence ID" value="QDM12371.1"/>
    <property type="molecule type" value="Genomic_DNA"/>
</dbReference>
<dbReference type="Proteomes" id="UP000323717">
    <property type="component" value="Unassembled WGS sequence"/>
</dbReference>
<dbReference type="Pfam" id="PF12833">
    <property type="entry name" value="HTH_18"/>
    <property type="match status" value="1"/>
</dbReference>
<feature type="domain" description="Response regulatory" evidence="7">
    <location>
        <begin position="312"/>
        <end position="427"/>
    </location>
</feature>
<dbReference type="GeneID" id="29452383"/>
<dbReference type="PANTHER" id="PTHR43547:SF2">
    <property type="entry name" value="HYBRID SIGNAL TRANSDUCTION HISTIDINE KINASE C"/>
    <property type="match status" value="1"/>
</dbReference>
<dbReference type="InterPro" id="IPR001789">
    <property type="entry name" value="Sig_transdc_resp-reg_receiver"/>
</dbReference>
<proteinExistence type="predicted"/>
<reference evidence="20" key="1">
    <citation type="journal article" date="2018" name="J. Anim. Genet.">
        <title>Acquired interbacterial defense systems protect against interspecies antagonism in the human gut microbiome.</title>
        <authorList>
            <person name="Ross B.D."/>
            <person name="Verster A.J."/>
            <person name="Radey M.C."/>
            <person name="Schmidtke D.T."/>
            <person name="Pope C.E."/>
            <person name="Hoffman L.R."/>
            <person name="Hajjar A."/>
            <person name="Peterson S.B."/>
            <person name="Borenstein E."/>
            <person name="Mougous J."/>
        </authorList>
    </citation>
    <scope>NUCLEOTIDE SEQUENCE [LARGE SCALE GENOMIC DNA]</scope>
    <source>
        <strain evidence="20">3725 D1 iv</strain>
    </source>
</reference>
<dbReference type="Proteomes" id="UP000365824">
    <property type="component" value="Unassembled WGS sequence"/>
</dbReference>
<feature type="transmembrane region" description="Helical" evidence="5">
    <location>
        <begin position="26"/>
        <end position="45"/>
    </location>
</feature>
<keyword evidence="3" id="KW-0804">Transcription</keyword>
<dbReference type="Proteomes" id="UP001214017">
    <property type="component" value="Unassembled WGS sequence"/>
</dbReference>
<dbReference type="PROSITE" id="PS50110">
    <property type="entry name" value="RESPONSE_REGULATORY"/>
    <property type="match status" value="1"/>
</dbReference>
<accession>A0A1Y4PTX6</accession>
<dbReference type="PROSITE" id="PS01124">
    <property type="entry name" value="HTH_ARAC_FAMILY_2"/>
    <property type="match status" value="1"/>
</dbReference>
<dbReference type="GO" id="GO:0003700">
    <property type="term" value="F:DNA-binding transcription factor activity"/>
    <property type="evidence" value="ECO:0007669"/>
    <property type="project" value="InterPro"/>
</dbReference>
<reference evidence="21 22" key="4">
    <citation type="journal article" date="2019" name="Nat. Med.">
        <title>A library of human gut bacterial isolates paired with longitudinal multiomics data enables mechanistic microbiome research.</title>
        <authorList>
            <person name="Poyet M."/>
            <person name="Groussin M."/>
            <person name="Gibbons S.M."/>
            <person name="Avila-Pacheco J."/>
            <person name="Jiang X."/>
            <person name="Kearney S.M."/>
            <person name="Perrotta A.R."/>
            <person name="Berdy B."/>
            <person name="Zhao S."/>
            <person name="Lieberman T.D."/>
            <person name="Swanson P.K."/>
            <person name="Smith M."/>
            <person name="Roesemann S."/>
            <person name="Alexander J.E."/>
            <person name="Rich S.A."/>
            <person name="Livny J."/>
            <person name="Vlamakis H."/>
            <person name="Clish C."/>
            <person name="Bullock K."/>
            <person name="Deik A."/>
            <person name="Scott J."/>
            <person name="Pierce K.A."/>
            <person name="Xavier R.J."/>
            <person name="Alm E.J."/>
        </authorList>
    </citation>
    <scope>NUCLEOTIDE SEQUENCE [LARGE SCALE GENOMIC DNA]</scope>
    <source>
        <strain evidence="11 25">BIOML-A14</strain>
        <strain evidence="10 24">BIOML-A15</strain>
        <strain evidence="8 22">BIOML-A160</strain>
        <strain evidence="9 21">BIOML-A163</strain>
        <strain evidence="12 23">BIOML-A2</strain>
    </source>
</reference>
<dbReference type="PANTHER" id="PTHR43547">
    <property type="entry name" value="TWO-COMPONENT HISTIDINE KINASE"/>
    <property type="match status" value="1"/>
</dbReference>
<dbReference type="EMBL" id="JAQQPO010000001">
    <property type="protein sequence ID" value="MDC7956603.1"/>
    <property type="molecule type" value="Genomic_DNA"/>
</dbReference>
<evidence type="ECO:0000256" key="1">
    <source>
        <dbReference type="ARBA" id="ARBA00022553"/>
    </source>
</evidence>
<dbReference type="EMBL" id="VWLE01000223">
    <property type="protein sequence ID" value="KAA3950181.1"/>
    <property type="molecule type" value="Genomic_DNA"/>
</dbReference>
<dbReference type="SUPFAM" id="SSF46689">
    <property type="entry name" value="Homeodomain-like"/>
    <property type="match status" value="1"/>
</dbReference>
<evidence type="ECO:0000313" key="20">
    <source>
        <dbReference type="Proteomes" id="UP000318823"/>
    </source>
</evidence>
<dbReference type="InterPro" id="IPR018060">
    <property type="entry name" value="HTH_AraC"/>
</dbReference>
<evidence type="ECO:0000313" key="18">
    <source>
        <dbReference type="Proteomes" id="UP000283329"/>
    </source>
</evidence>
<evidence type="ECO:0000313" key="17">
    <source>
        <dbReference type="EMBL" id="RHH41566.1"/>
    </source>
</evidence>
<dbReference type="KEGG" id="boa:Bovatus_01294"/>
<reference evidence="18 19" key="3">
    <citation type="submission" date="2018-08" db="EMBL/GenBank/DDBJ databases">
        <title>A genome reference for cultivated species of the human gut microbiota.</title>
        <authorList>
            <person name="Zou Y."/>
            <person name="Xue W."/>
            <person name="Luo G."/>
        </authorList>
    </citation>
    <scope>NUCLEOTIDE SEQUENCE [LARGE SCALE GENOMIC DNA]</scope>
    <source>
        <strain evidence="16 19">AF04-46</strain>
        <strain evidence="17 18">AM17-48</strain>
    </source>
</reference>
<keyword evidence="5" id="KW-0812">Transmembrane</keyword>
<dbReference type="Proteomes" id="UP000375690">
    <property type="component" value="Unassembled WGS sequence"/>
</dbReference>
<evidence type="ECO:0000313" key="23">
    <source>
        <dbReference type="Proteomes" id="UP000375690"/>
    </source>
</evidence>
<evidence type="ECO:0000259" key="7">
    <source>
        <dbReference type="PROSITE" id="PS50110"/>
    </source>
</evidence>
<dbReference type="SMART" id="SM00448">
    <property type="entry name" value="REC"/>
    <property type="match status" value="1"/>
</dbReference>
<sequence length="565" mass="65934">MKYLMITSLFVSIIDANIFHQSHFFLLLTAGGISLYWLLSHFLTLHKEIKILKEEHQYFMDSFQSIRNPITLVHTPLRAACDDSCPEDIKKMLSLVIRNIDCLDEHLTKLMNLRHLLIYSKQMDIAEYELGNFINNRVHSLKNFATDKRIKLEIKTEFNYASVWFDQSKISPIIDKFIKNAIEHSKPEDKRIIFSISSNSEHWELKTFDANKGKLLTCYRRQKYHLIKPKHKSEFKYAFAKSVLCKKLMKLCDGNILINHSTHTVSLRFPTTNSERKVSGYNIIHSAKKSEERKTDTSLGKIAHKKSSIKPTVVLADSNEEFKSYLEECLSKDFDVKSFGNGSEALECIKEKYPDLVICDLMLHGMYGYELSSRLKTSGETSVIPIILYGSRIDIGQRNKRESSLADIFLYVPFHIEDLKIEMNVLIKNNRSLRRSFLQTVFGKQFLEKEEEKVLDDSNYTFINQVKEFILKNIDKENLTIDEIASELYMSRTAFFNKWKALTGEAPKYFIYRIRMEKARELLESGKYSVQVIPEMIGLKNLKNFRHKYKEYFGITPSKSITKKL</sequence>
<reference evidence="15" key="5">
    <citation type="submission" date="2019-07" db="EMBL/GenBank/DDBJ databases">
        <authorList>
            <person name="Ross B.D."/>
            <person name="Verster A.J."/>
            <person name="Radey M.C."/>
            <person name="Schmidtke D.T."/>
            <person name="Pope C.E."/>
            <person name="Hoffman L.R."/>
            <person name="Hajjar A."/>
            <person name="Peterson S.B."/>
            <person name="Borenstein E."/>
            <person name="Mougous J.D."/>
        </authorList>
    </citation>
    <scope>NUCLEOTIDE SEQUENCE</scope>
    <source>
        <strain evidence="15">3725 D1 iv</strain>
    </source>
</reference>
<keyword evidence="1 4" id="KW-0597">Phosphoprotein</keyword>
<evidence type="ECO:0000313" key="16">
    <source>
        <dbReference type="EMBL" id="RGX07101.1"/>
    </source>
</evidence>
<dbReference type="GO" id="GO:0000155">
    <property type="term" value="F:phosphorelay sensor kinase activity"/>
    <property type="evidence" value="ECO:0007669"/>
    <property type="project" value="TreeGrafter"/>
</dbReference>
<evidence type="ECO:0000313" key="13">
    <source>
        <dbReference type="EMBL" id="MDC2407686.1"/>
    </source>
</evidence>
<protein>
    <submittedName>
        <fullName evidence="11">Helix-turn-helix domain-containing protein</fullName>
    </submittedName>
    <submittedName>
        <fullName evidence="13 16">Response regulator</fullName>
    </submittedName>
</protein>
<dbReference type="RefSeq" id="WP_004300188.1">
    <property type="nucleotide sequence ID" value="NZ_BAABYJ010000001.1"/>
</dbReference>
<dbReference type="CDD" id="cd00156">
    <property type="entry name" value="REC"/>
    <property type="match status" value="1"/>
</dbReference>
<dbReference type="AlphaFoldDB" id="A0A1Y4PTX6"/>
<evidence type="ECO:0000313" key="12">
    <source>
        <dbReference type="EMBL" id="KAB1327929.1"/>
    </source>
</evidence>
<evidence type="ECO:0000313" key="11">
    <source>
        <dbReference type="EMBL" id="KAA4662893.1"/>
    </source>
</evidence>
<evidence type="ECO:0000313" key="21">
    <source>
        <dbReference type="Proteomes" id="UP000323717"/>
    </source>
</evidence>
<evidence type="ECO:0000313" key="19">
    <source>
        <dbReference type="Proteomes" id="UP000286031"/>
    </source>
</evidence>
<dbReference type="Pfam" id="PF00072">
    <property type="entry name" value="Response_reg"/>
    <property type="match status" value="1"/>
</dbReference>
<dbReference type="Gene3D" id="1.10.10.60">
    <property type="entry name" value="Homeodomain-like"/>
    <property type="match status" value="2"/>
</dbReference>
<dbReference type="Gene3D" id="3.40.50.2300">
    <property type="match status" value="1"/>
</dbReference>
<evidence type="ECO:0000256" key="4">
    <source>
        <dbReference type="PROSITE-ProRule" id="PRU00169"/>
    </source>
</evidence>
<evidence type="ECO:0000313" key="14">
    <source>
        <dbReference type="EMBL" id="MDC7956603.1"/>
    </source>
</evidence>
<dbReference type="EMBL" id="VWFP01000039">
    <property type="protein sequence ID" value="KAA4620011.1"/>
    <property type="molecule type" value="Genomic_DNA"/>
</dbReference>
<evidence type="ECO:0000313" key="15">
    <source>
        <dbReference type="EMBL" id="QDM12371.1"/>
    </source>
</evidence>
<evidence type="ECO:0000313" key="10">
    <source>
        <dbReference type="EMBL" id="KAA4620011.1"/>
    </source>
</evidence>
<evidence type="ECO:0000256" key="5">
    <source>
        <dbReference type="SAM" id="Phobius"/>
    </source>
</evidence>
<keyword evidence="2" id="KW-0805">Transcription regulation</keyword>
<keyword evidence="5" id="KW-1133">Transmembrane helix</keyword>
<dbReference type="SUPFAM" id="SSF55874">
    <property type="entry name" value="ATPase domain of HSP90 chaperone/DNA topoisomerase II/histidine kinase"/>
    <property type="match status" value="1"/>
</dbReference>
<feature type="domain" description="HTH araC/xylS-type" evidence="6">
    <location>
        <begin position="464"/>
        <end position="563"/>
    </location>
</feature>
<dbReference type="Proteomes" id="UP000283329">
    <property type="component" value="Unassembled WGS sequence"/>
</dbReference>
<dbReference type="Proteomes" id="UP000435985">
    <property type="component" value="Unassembled WGS sequence"/>
</dbReference>
<dbReference type="EMBL" id="QRJR01000027">
    <property type="protein sequence ID" value="RHH41566.1"/>
    <property type="molecule type" value="Genomic_DNA"/>
</dbReference>
<organism evidence="11 25">
    <name type="scientific">Bacteroides ovatus</name>
    <dbReference type="NCBI Taxonomy" id="28116"/>
    <lineage>
        <taxon>Bacteria</taxon>
        <taxon>Pseudomonadati</taxon>
        <taxon>Bacteroidota</taxon>
        <taxon>Bacteroidia</taxon>
        <taxon>Bacteroidales</taxon>
        <taxon>Bacteroidaceae</taxon>
        <taxon>Bacteroides</taxon>
    </lineage>
</organism>
<dbReference type="Proteomes" id="UP000286031">
    <property type="component" value="Unassembled WGS sequence"/>
</dbReference>
<dbReference type="InterPro" id="IPR011006">
    <property type="entry name" value="CheY-like_superfamily"/>
</dbReference>
<dbReference type="SMART" id="SM00342">
    <property type="entry name" value="HTH_ARAC"/>
    <property type="match status" value="1"/>
</dbReference>
<keyword evidence="5" id="KW-0472">Membrane</keyword>
<gene>
    <name evidence="17" type="ORF">DW206_20425</name>
    <name evidence="16" type="ORF">DWV35_19825</name>
    <name evidence="15" type="ORF">DYI28_28760</name>
    <name evidence="12" type="ORF">F3B53_08090</name>
    <name evidence="10" type="ORF">F3B90_24450</name>
    <name evidence="11" type="ORF">F3B98_16805</name>
    <name evidence="9" type="ORF">F3D71_15430</name>
    <name evidence="8" type="ORF">F3F25_09505</name>
    <name evidence="13" type="ORF">PO240_07365</name>
    <name evidence="14" type="ORF">PQ628_00085</name>
</gene>
<evidence type="ECO:0000313" key="24">
    <source>
        <dbReference type="Proteomes" id="UP000424805"/>
    </source>
</evidence>
<evidence type="ECO:0000256" key="2">
    <source>
        <dbReference type="ARBA" id="ARBA00023015"/>
    </source>
</evidence>
<dbReference type="SUPFAM" id="SSF52172">
    <property type="entry name" value="CheY-like"/>
    <property type="match status" value="1"/>
</dbReference>
<evidence type="ECO:0000256" key="3">
    <source>
        <dbReference type="ARBA" id="ARBA00023163"/>
    </source>
</evidence>
<dbReference type="Proteomes" id="UP001215078">
    <property type="component" value="Unassembled WGS sequence"/>
</dbReference>
<evidence type="ECO:0000313" key="9">
    <source>
        <dbReference type="EMBL" id="KAA3950181.1"/>
    </source>
</evidence>
<feature type="modified residue" description="4-aspartylphosphate" evidence="4">
    <location>
        <position position="360"/>
    </location>
</feature>
<dbReference type="GO" id="GO:0043565">
    <property type="term" value="F:sequence-specific DNA binding"/>
    <property type="evidence" value="ECO:0007669"/>
    <property type="project" value="InterPro"/>
</dbReference>
<evidence type="ECO:0000313" key="22">
    <source>
        <dbReference type="Proteomes" id="UP000365824"/>
    </source>
</evidence>
<reference evidence="13" key="6">
    <citation type="submission" date="2022-10" db="EMBL/GenBank/DDBJ databases">
        <title>Human gut microbiome strain richness.</title>
        <authorList>
            <person name="Chen-Liaw A."/>
        </authorList>
    </citation>
    <scope>NUCLEOTIDE SEQUENCE</scope>
    <source>
        <strain evidence="13">F7_m1001271B151109d0_201107</strain>
        <strain evidence="14">RTP21484st1_H8_RTP21484_190118</strain>
    </source>
</reference>
<evidence type="ECO:0000259" key="6">
    <source>
        <dbReference type="PROSITE" id="PS01124"/>
    </source>
</evidence>
<reference evidence="15" key="2">
    <citation type="journal article" date="2018" name="Nature">
        <title>Human gut bacteria contain acquired interbacterial defence systems.</title>
        <authorList>
            <person name="Ross B.D."/>
            <person name="Verster A.J."/>
            <person name="Radey M.C."/>
            <person name="Schmidtke D.T."/>
            <person name="Pope C.E."/>
            <person name="Hoffman L.R."/>
            <person name="Hajjar A."/>
            <person name="Peterson S.B."/>
            <person name="Borenstein E."/>
            <person name="Mougous J."/>
        </authorList>
    </citation>
    <scope>NUCLEOTIDE SEQUENCE</scope>
    <source>
        <strain evidence="15">3725 D1 iv</strain>
    </source>
</reference>
<dbReference type="Gene3D" id="3.30.565.10">
    <property type="entry name" value="Histidine kinase-like ATPase, C-terminal domain"/>
    <property type="match status" value="1"/>
</dbReference>